<keyword evidence="11" id="KW-1185">Reference proteome</keyword>
<dbReference type="PIRSF" id="PIRSF000194">
    <property type="entry name" value="DHFR"/>
    <property type="match status" value="1"/>
</dbReference>
<evidence type="ECO:0000259" key="9">
    <source>
        <dbReference type="PROSITE" id="PS51330"/>
    </source>
</evidence>
<proteinExistence type="inferred from homology"/>
<dbReference type="InterPro" id="IPR012259">
    <property type="entry name" value="DHFR"/>
</dbReference>
<dbReference type="RefSeq" id="WP_092219741.1">
    <property type="nucleotide sequence ID" value="NZ_FNJI01000004.1"/>
</dbReference>
<comment type="catalytic activity">
    <reaction evidence="8">
        <text>(6S)-5,6,7,8-tetrahydrofolate + NADP(+) = 7,8-dihydrofolate + NADPH + H(+)</text>
        <dbReference type="Rhea" id="RHEA:15009"/>
        <dbReference type="ChEBI" id="CHEBI:15378"/>
        <dbReference type="ChEBI" id="CHEBI:57451"/>
        <dbReference type="ChEBI" id="CHEBI:57453"/>
        <dbReference type="ChEBI" id="CHEBI:57783"/>
        <dbReference type="ChEBI" id="CHEBI:58349"/>
        <dbReference type="EC" id="1.5.1.3"/>
    </reaction>
</comment>
<accession>A0A1H0L2X0</accession>
<gene>
    <name evidence="10" type="ORF">SAMN05660330_00648</name>
</gene>
<comment type="function">
    <text evidence="7 8">Key enzyme in folate metabolism. Catalyzes an essential reaction for de novo glycine and purine synthesis, and for DNA precursor synthesis.</text>
</comment>
<keyword evidence="4 8" id="KW-0554">One-carbon metabolism</keyword>
<evidence type="ECO:0000256" key="6">
    <source>
        <dbReference type="ARBA" id="ARBA00023002"/>
    </source>
</evidence>
<keyword evidence="5 8" id="KW-0521">NADP</keyword>
<dbReference type="CDD" id="cd00209">
    <property type="entry name" value="DHFR"/>
    <property type="match status" value="1"/>
</dbReference>
<dbReference type="AlphaFoldDB" id="A0A1H0L2X0"/>
<dbReference type="OrthoDB" id="9804315at2"/>
<dbReference type="PANTHER" id="PTHR48069">
    <property type="entry name" value="DIHYDROFOLATE REDUCTASE"/>
    <property type="match status" value="1"/>
</dbReference>
<dbReference type="EMBL" id="FNJI01000004">
    <property type="protein sequence ID" value="SDO62559.1"/>
    <property type="molecule type" value="Genomic_DNA"/>
</dbReference>
<dbReference type="GO" id="GO:0046655">
    <property type="term" value="P:folic acid metabolic process"/>
    <property type="evidence" value="ECO:0007669"/>
    <property type="project" value="TreeGrafter"/>
</dbReference>
<protein>
    <recommendedName>
        <fullName evidence="3 8">Dihydrofolate reductase</fullName>
        <ecNumber evidence="3 8">1.5.1.3</ecNumber>
    </recommendedName>
</protein>
<evidence type="ECO:0000256" key="3">
    <source>
        <dbReference type="ARBA" id="ARBA00012856"/>
    </source>
</evidence>
<comment type="pathway">
    <text evidence="1 8">Cofactor biosynthesis; tetrahydrofolate biosynthesis; 5,6,7,8-tetrahydrofolate from 7,8-dihydrofolate: step 1/1.</text>
</comment>
<dbReference type="InterPro" id="IPR024072">
    <property type="entry name" value="DHFR-like_dom_sf"/>
</dbReference>
<name>A0A1H0L2X0_9BACT</name>
<dbReference type="Gene3D" id="3.40.430.10">
    <property type="entry name" value="Dihydrofolate Reductase, subunit A"/>
    <property type="match status" value="1"/>
</dbReference>
<dbReference type="Proteomes" id="UP000199073">
    <property type="component" value="Unassembled WGS sequence"/>
</dbReference>
<evidence type="ECO:0000256" key="2">
    <source>
        <dbReference type="ARBA" id="ARBA00009539"/>
    </source>
</evidence>
<dbReference type="EC" id="1.5.1.3" evidence="3 8"/>
<evidence type="ECO:0000256" key="7">
    <source>
        <dbReference type="ARBA" id="ARBA00025067"/>
    </source>
</evidence>
<evidence type="ECO:0000256" key="5">
    <source>
        <dbReference type="ARBA" id="ARBA00022857"/>
    </source>
</evidence>
<dbReference type="Pfam" id="PF00186">
    <property type="entry name" value="DHFR_1"/>
    <property type="match status" value="1"/>
</dbReference>
<evidence type="ECO:0000313" key="11">
    <source>
        <dbReference type="Proteomes" id="UP000199073"/>
    </source>
</evidence>
<dbReference type="GO" id="GO:0006730">
    <property type="term" value="P:one-carbon metabolic process"/>
    <property type="evidence" value="ECO:0007669"/>
    <property type="project" value="UniProtKB-KW"/>
</dbReference>
<reference evidence="10 11" key="1">
    <citation type="submission" date="2016-10" db="EMBL/GenBank/DDBJ databases">
        <authorList>
            <person name="de Groot N.N."/>
        </authorList>
    </citation>
    <scope>NUCLEOTIDE SEQUENCE [LARGE SCALE GENOMIC DNA]</scope>
    <source>
        <strain evidence="10 11">DSM 12130</strain>
    </source>
</reference>
<evidence type="ECO:0000256" key="4">
    <source>
        <dbReference type="ARBA" id="ARBA00022563"/>
    </source>
</evidence>
<dbReference type="GO" id="GO:0005829">
    <property type="term" value="C:cytosol"/>
    <property type="evidence" value="ECO:0007669"/>
    <property type="project" value="TreeGrafter"/>
</dbReference>
<evidence type="ECO:0000256" key="8">
    <source>
        <dbReference type="PIRNR" id="PIRNR000194"/>
    </source>
</evidence>
<dbReference type="PANTHER" id="PTHR48069:SF3">
    <property type="entry name" value="DIHYDROFOLATE REDUCTASE"/>
    <property type="match status" value="1"/>
</dbReference>
<dbReference type="STRING" id="91360.SAMN05660330_00648"/>
<organism evidence="10 11">
    <name type="scientific">Desulforhopalus singaporensis</name>
    <dbReference type="NCBI Taxonomy" id="91360"/>
    <lineage>
        <taxon>Bacteria</taxon>
        <taxon>Pseudomonadati</taxon>
        <taxon>Thermodesulfobacteriota</taxon>
        <taxon>Desulfobulbia</taxon>
        <taxon>Desulfobulbales</taxon>
        <taxon>Desulfocapsaceae</taxon>
        <taxon>Desulforhopalus</taxon>
    </lineage>
</organism>
<dbReference type="GO" id="GO:0050661">
    <property type="term" value="F:NADP binding"/>
    <property type="evidence" value="ECO:0007669"/>
    <property type="project" value="InterPro"/>
</dbReference>
<dbReference type="UniPathway" id="UPA00077">
    <property type="reaction ID" value="UER00158"/>
</dbReference>
<keyword evidence="6 8" id="KW-0560">Oxidoreductase</keyword>
<dbReference type="GO" id="GO:0046452">
    <property type="term" value="P:dihydrofolate metabolic process"/>
    <property type="evidence" value="ECO:0007669"/>
    <property type="project" value="TreeGrafter"/>
</dbReference>
<comment type="similarity">
    <text evidence="2 8">Belongs to the dihydrofolate reductase family.</text>
</comment>
<feature type="domain" description="DHFR" evidence="9">
    <location>
        <begin position="2"/>
        <end position="157"/>
    </location>
</feature>
<evidence type="ECO:0000313" key="10">
    <source>
        <dbReference type="EMBL" id="SDO62559.1"/>
    </source>
</evidence>
<sequence>MQIILIAAMAKNRTIGKNGKMPWHIPEELKFFKKTTMGFPMIMGRKTFDSLPAPLPGRRHIVLSRTRRQHGENVDNAESLGEAVRLCGNVEKIFIIGGAEIFAQGFEVATHIILTILKRDVDGDVFFPEFTDSQFREISREEHPDASEPFTTITYARVS</sequence>
<dbReference type="PROSITE" id="PS51330">
    <property type="entry name" value="DHFR_2"/>
    <property type="match status" value="1"/>
</dbReference>
<dbReference type="InterPro" id="IPR001796">
    <property type="entry name" value="DHFR_dom"/>
</dbReference>
<dbReference type="GO" id="GO:0004146">
    <property type="term" value="F:dihydrofolate reductase activity"/>
    <property type="evidence" value="ECO:0007669"/>
    <property type="project" value="UniProtKB-EC"/>
</dbReference>
<dbReference type="PRINTS" id="PR00070">
    <property type="entry name" value="DHFR"/>
</dbReference>
<dbReference type="SUPFAM" id="SSF53597">
    <property type="entry name" value="Dihydrofolate reductase-like"/>
    <property type="match status" value="1"/>
</dbReference>
<dbReference type="GO" id="GO:0046654">
    <property type="term" value="P:tetrahydrofolate biosynthetic process"/>
    <property type="evidence" value="ECO:0007669"/>
    <property type="project" value="UniProtKB-UniPathway"/>
</dbReference>
<evidence type="ECO:0000256" key="1">
    <source>
        <dbReference type="ARBA" id="ARBA00004903"/>
    </source>
</evidence>